<evidence type="ECO:0000256" key="2">
    <source>
        <dbReference type="ARBA" id="ARBA00022840"/>
    </source>
</evidence>
<feature type="domain" description="Sigma-54 factor interaction" evidence="5">
    <location>
        <begin position="313"/>
        <end position="508"/>
    </location>
</feature>
<dbReference type="Pfam" id="PF02954">
    <property type="entry name" value="HTH_8"/>
    <property type="match status" value="1"/>
</dbReference>
<dbReference type="Pfam" id="PF14532">
    <property type="entry name" value="Sigma54_activ_2"/>
    <property type="match status" value="1"/>
</dbReference>
<dbReference type="PANTHER" id="PTHR32071">
    <property type="entry name" value="TRANSCRIPTIONAL REGULATORY PROTEIN"/>
    <property type="match status" value="1"/>
</dbReference>
<keyword evidence="4" id="KW-0804">Transcription</keyword>
<dbReference type="InterPro" id="IPR058031">
    <property type="entry name" value="AAA_lid_NorR"/>
</dbReference>
<dbReference type="PRINTS" id="PR01590">
    <property type="entry name" value="HTHFIS"/>
</dbReference>
<dbReference type="InterPro" id="IPR002078">
    <property type="entry name" value="Sigma_54_int"/>
</dbReference>
<dbReference type="InterPro" id="IPR002197">
    <property type="entry name" value="HTH_Fis"/>
</dbReference>
<dbReference type="Pfam" id="PF06506">
    <property type="entry name" value="PrpR_N"/>
    <property type="match status" value="1"/>
</dbReference>
<dbReference type="SUPFAM" id="SSF159800">
    <property type="entry name" value="PrpR receptor domain-like"/>
    <property type="match status" value="1"/>
</dbReference>
<gene>
    <name evidence="6" type="ORF">INP52_01940</name>
</gene>
<dbReference type="Proteomes" id="UP000593735">
    <property type="component" value="Chromosome"/>
</dbReference>
<dbReference type="EMBL" id="CP063767">
    <property type="protein sequence ID" value="QOY60997.1"/>
    <property type="molecule type" value="Genomic_DNA"/>
</dbReference>
<reference evidence="6 7" key="1">
    <citation type="submission" date="2020-10" db="EMBL/GenBank/DDBJ databases">
        <title>Olsenella immobilis sp.nov., isolated from the mud in a fermentation cellar used for the production of Chinese strong-flavoured liquor.</title>
        <authorList>
            <person name="Lu L."/>
        </authorList>
    </citation>
    <scope>NUCLEOTIDE SEQUENCE [LARGE SCALE GENOMIC DNA]</scope>
    <source>
        <strain evidence="6 7">LZLJ-2</strain>
    </source>
</reference>
<evidence type="ECO:0000256" key="3">
    <source>
        <dbReference type="ARBA" id="ARBA00023015"/>
    </source>
</evidence>
<dbReference type="GO" id="GO:0043565">
    <property type="term" value="F:sequence-specific DNA binding"/>
    <property type="evidence" value="ECO:0007669"/>
    <property type="project" value="InterPro"/>
</dbReference>
<dbReference type="PROSITE" id="PS50045">
    <property type="entry name" value="SIGMA54_INTERACT_4"/>
    <property type="match status" value="1"/>
</dbReference>
<dbReference type="InterPro" id="IPR009057">
    <property type="entry name" value="Homeodomain-like_sf"/>
</dbReference>
<dbReference type="SUPFAM" id="SSF52540">
    <property type="entry name" value="P-loop containing nucleoside triphosphate hydrolases"/>
    <property type="match status" value="1"/>
</dbReference>
<dbReference type="SUPFAM" id="SSF46689">
    <property type="entry name" value="Homeodomain-like"/>
    <property type="match status" value="1"/>
</dbReference>
<dbReference type="GO" id="GO:0006355">
    <property type="term" value="P:regulation of DNA-templated transcription"/>
    <property type="evidence" value="ECO:0007669"/>
    <property type="project" value="InterPro"/>
</dbReference>
<dbReference type="Gene3D" id="3.40.50.300">
    <property type="entry name" value="P-loop containing nucleotide triphosphate hydrolases"/>
    <property type="match status" value="1"/>
</dbReference>
<dbReference type="Gene3D" id="1.10.8.60">
    <property type="match status" value="1"/>
</dbReference>
<evidence type="ECO:0000313" key="7">
    <source>
        <dbReference type="Proteomes" id="UP000593735"/>
    </source>
</evidence>
<keyword evidence="1" id="KW-0547">Nucleotide-binding</keyword>
<dbReference type="Gene3D" id="1.10.10.60">
    <property type="entry name" value="Homeodomain-like"/>
    <property type="match status" value="1"/>
</dbReference>
<keyword evidence="7" id="KW-1185">Reference proteome</keyword>
<evidence type="ECO:0000256" key="4">
    <source>
        <dbReference type="ARBA" id="ARBA00023163"/>
    </source>
</evidence>
<dbReference type="Pfam" id="PF25601">
    <property type="entry name" value="AAA_lid_14"/>
    <property type="match status" value="1"/>
</dbReference>
<evidence type="ECO:0000256" key="1">
    <source>
        <dbReference type="ARBA" id="ARBA00022741"/>
    </source>
</evidence>
<accession>A0A7S7M9M5</accession>
<dbReference type="Gene3D" id="3.40.50.10660">
    <property type="entry name" value="PrpR receptor domain-like"/>
    <property type="match status" value="1"/>
</dbReference>
<proteinExistence type="predicted"/>
<dbReference type="InterPro" id="IPR010524">
    <property type="entry name" value="Sig_transdc_resp-reg_PrpR_N"/>
</dbReference>
<dbReference type="AlphaFoldDB" id="A0A7S7M9M5"/>
<dbReference type="Gene3D" id="3.40.50.2300">
    <property type="match status" value="1"/>
</dbReference>
<protein>
    <submittedName>
        <fullName evidence="6">PrpR N-terminal domain-containing protein</fullName>
    </submittedName>
</protein>
<evidence type="ECO:0000259" key="5">
    <source>
        <dbReference type="PROSITE" id="PS50045"/>
    </source>
</evidence>
<keyword evidence="2" id="KW-0067">ATP-binding</keyword>
<dbReference type="GO" id="GO:0000156">
    <property type="term" value="F:phosphorelay response regulator activity"/>
    <property type="evidence" value="ECO:0007669"/>
    <property type="project" value="InterPro"/>
</dbReference>
<evidence type="ECO:0000313" key="6">
    <source>
        <dbReference type="EMBL" id="QOY60997.1"/>
    </source>
</evidence>
<keyword evidence="3" id="KW-0805">Transcription regulation</keyword>
<dbReference type="GO" id="GO:0005524">
    <property type="term" value="F:ATP binding"/>
    <property type="evidence" value="ECO:0007669"/>
    <property type="project" value="UniProtKB-KW"/>
</dbReference>
<dbReference type="InterPro" id="IPR027417">
    <property type="entry name" value="P-loop_NTPase"/>
</dbReference>
<dbReference type="KEGG" id="tio:INP52_01940"/>
<sequence>MATFGALFIAPNPQLAAVAAEVAPDYPEFSVTIHEGDLSEGLAAALGSFEADFDVVISRGGTAQLLEEEFSVPVIEVGISTADLLAALLVHNPSGKKTAIVGFSNALDAIEQYVDFSDFDIDIFGISFEDELPLVLQDVVEGAYEVVLCDTFTYRRCLSTGIDAHLLSSGPESVSTALDRALFLCRQTHELRLRNRALWKLVKNQPARIAIFSSSGKLVYCNLISSRTELLSFMRGHLEGEEAGSLALRRGRQVFRLSRVHVGEDGENLIAFNVTTANAPLKESLVGIEYKNRDEVDRAYHESVFHLVGAGDELAADIAQAGKSGLPVLLEGKPGCGVSQVAALLYLSGSWGMRPYVVVDCSMLVDKSWEHLMNSHHSPLYESDQTLYLRAVHELSAKRLRELVEVVSRMGVTERNRVIISAAGPQGVGRADARALLDEHLHCHVLAIPPLSRRQSLRSTVSRYLDHLAHAVGERAPLVTDEAMELLARHPWPGNYVEFSRVLRQARAQVGEGELRAADVRSAFEREGVVRSASLGSEADAARLDLLRPLKDVERDVVRLVVKRYDGNQTKAAQTLGISRTTIWRMLRE</sequence>
<dbReference type="RefSeq" id="WP_194371929.1">
    <property type="nucleotide sequence ID" value="NZ_CP063767.1"/>
</dbReference>
<organism evidence="6 7">
    <name type="scientific">Thermophilibacter immobilis</name>
    <dbReference type="NCBI Taxonomy" id="2779519"/>
    <lineage>
        <taxon>Bacteria</taxon>
        <taxon>Bacillati</taxon>
        <taxon>Actinomycetota</taxon>
        <taxon>Coriobacteriia</taxon>
        <taxon>Coriobacteriales</taxon>
        <taxon>Atopobiaceae</taxon>
        <taxon>Thermophilibacter</taxon>
    </lineage>
</organism>
<name>A0A7S7M9M5_9ACTN</name>